<proteinExistence type="predicted"/>
<dbReference type="InterPro" id="IPR029063">
    <property type="entry name" value="SAM-dependent_MTases_sf"/>
</dbReference>
<comment type="caution">
    <text evidence="3">The sequence shown here is derived from an EMBL/GenBank/DDBJ whole genome shotgun (WGS) entry which is preliminary data.</text>
</comment>
<accession>A0ABY3GV60</accession>
<dbReference type="RefSeq" id="WP_146582766.1">
    <property type="nucleotide sequence ID" value="NZ_VOGX01000054.1"/>
</dbReference>
<dbReference type="Proteomes" id="UP000318052">
    <property type="component" value="Unassembled WGS sequence"/>
</dbReference>
<dbReference type="EMBL" id="VOGX01000054">
    <property type="protein sequence ID" value="TWV19385.1"/>
    <property type="molecule type" value="Genomic_DNA"/>
</dbReference>
<evidence type="ECO:0000256" key="1">
    <source>
        <dbReference type="SAM" id="MobiDB-lite"/>
    </source>
</evidence>
<keyword evidence="3" id="KW-0489">Methyltransferase</keyword>
<reference evidence="4" key="1">
    <citation type="journal article" date="2019" name="Microbiol. Resour. Announc.">
        <title>Draft Genomic Sequences of Streptomyces misionensis and Streptomyces albidoflavus, bacteria applied for phytopathogen biocontrol.</title>
        <authorList>
            <person name="Pylro V."/>
            <person name="Dias A."/>
            <person name="Andreote F."/>
            <person name="Varani A."/>
            <person name="Andreote C."/>
            <person name="Bernardo E."/>
            <person name="Martins T."/>
        </authorList>
    </citation>
    <scope>NUCLEOTIDE SEQUENCE [LARGE SCALE GENOMIC DNA]</scope>
    <source>
        <strain evidence="4">77</strain>
    </source>
</reference>
<dbReference type="Gene3D" id="3.40.50.150">
    <property type="entry name" value="Vaccinia Virus protein VP39"/>
    <property type="match status" value="1"/>
</dbReference>
<feature type="region of interest" description="Disordered" evidence="1">
    <location>
        <begin position="1"/>
        <end position="27"/>
    </location>
</feature>
<dbReference type="GO" id="GO:0008168">
    <property type="term" value="F:methyltransferase activity"/>
    <property type="evidence" value="ECO:0007669"/>
    <property type="project" value="UniProtKB-KW"/>
</dbReference>
<dbReference type="Pfam" id="PF13649">
    <property type="entry name" value="Methyltransf_25"/>
    <property type="match status" value="1"/>
</dbReference>
<dbReference type="SUPFAM" id="SSF53335">
    <property type="entry name" value="S-adenosyl-L-methionine-dependent methyltransferases"/>
    <property type="match status" value="1"/>
</dbReference>
<protein>
    <submittedName>
        <fullName evidence="3">Methyltransferase domain-containing protein</fullName>
    </submittedName>
</protein>
<evidence type="ECO:0000259" key="2">
    <source>
        <dbReference type="Pfam" id="PF13649"/>
    </source>
</evidence>
<keyword evidence="4" id="KW-1185">Reference proteome</keyword>
<feature type="domain" description="Methyltransferase" evidence="2">
    <location>
        <begin position="116"/>
        <end position="203"/>
    </location>
</feature>
<gene>
    <name evidence="3" type="ORF">FRZ02_24195</name>
</gene>
<organism evidence="3 4">
    <name type="scientific">Streptomyces albidoflavus</name>
    <dbReference type="NCBI Taxonomy" id="1886"/>
    <lineage>
        <taxon>Bacteria</taxon>
        <taxon>Bacillati</taxon>
        <taxon>Actinomycetota</taxon>
        <taxon>Actinomycetes</taxon>
        <taxon>Kitasatosporales</taxon>
        <taxon>Streptomycetaceae</taxon>
        <taxon>Streptomyces</taxon>
        <taxon>Streptomyces albidoflavus group</taxon>
    </lineage>
</organism>
<evidence type="ECO:0000313" key="4">
    <source>
        <dbReference type="Proteomes" id="UP000318052"/>
    </source>
</evidence>
<name>A0ABY3GV60_9ACTN</name>
<evidence type="ECO:0000313" key="3">
    <source>
        <dbReference type="EMBL" id="TWV19385.1"/>
    </source>
</evidence>
<dbReference type="GO" id="GO:0032259">
    <property type="term" value="P:methylation"/>
    <property type="evidence" value="ECO:0007669"/>
    <property type="project" value="UniProtKB-KW"/>
</dbReference>
<dbReference type="CDD" id="cd02440">
    <property type="entry name" value="AdoMet_MTases"/>
    <property type="match status" value="1"/>
</dbReference>
<sequence>MEWRKRAQGLAELATDPDSRWRTPVARTPRHQLAPRWWERDASGQWALRDGPSDPRAWADAAYADRSLITQVDGLHADKAEPHDHPEGLPESSATQAGLLVRMLCHARVGDGLSLLDLGTGAGGLTAYACHRLGDQHVTSLDVDPYLVSAAGERLAAMGHHPRMVTADATEYVPGAYDRVVCTVALAPGRGLASVIRAVRPGGRIATTLARTSLIVTGWKNEAGEIEGRVERDMAGFMLPRSGDAPRPDLAELFARARESGGEESGTGRYPVVDVADAWELRSMLEVTVPGVELGYETGDRTRTAYLVHPDGSWARASAEWTDPPEVHQAGPQRLWSALERIRNRLNTEGALPLLGAKALITPDGAVHLSRGHWHASLGSPSAEAPR</sequence>
<keyword evidence="3" id="KW-0808">Transferase</keyword>
<dbReference type="InterPro" id="IPR041698">
    <property type="entry name" value="Methyltransf_25"/>
</dbReference>